<evidence type="ECO:0000313" key="2">
    <source>
        <dbReference type="EMBL" id="KAK2589593.1"/>
    </source>
</evidence>
<dbReference type="PANTHER" id="PTHR38248:SF2">
    <property type="entry name" value="FUNK1 11"/>
    <property type="match status" value="1"/>
</dbReference>
<protein>
    <recommendedName>
        <fullName evidence="1">Fungal-type protein kinase domain-containing protein</fullName>
    </recommendedName>
</protein>
<dbReference type="Pfam" id="PF17667">
    <property type="entry name" value="Pkinase_fungal"/>
    <property type="match status" value="1"/>
</dbReference>
<evidence type="ECO:0000259" key="1">
    <source>
        <dbReference type="Pfam" id="PF17667"/>
    </source>
</evidence>
<dbReference type="PANTHER" id="PTHR38248">
    <property type="entry name" value="FUNK1 6"/>
    <property type="match status" value="1"/>
</dbReference>
<proteinExistence type="predicted"/>
<accession>A0AAJ0CCZ0</accession>
<evidence type="ECO:0000313" key="3">
    <source>
        <dbReference type="Proteomes" id="UP001251528"/>
    </source>
</evidence>
<organism evidence="2 3">
    <name type="scientific">Conoideocrella luteorostrata</name>
    <dbReference type="NCBI Taxonomy" id="1105319"/>
    <lineage>
        <taxon>Eukaryota</taxon>
        <taxon>Fungi</taxon>
        <taxon>Dikarya</taxon>
        <taxon>Ascomycota</taxon>
        <taxon>Pezizomycotina</taxon>
        <taxon>Sordariomycetes</taxon>
        <taxon>Hypocreomycetidae</taxon>
        <taxon>Hypocreales</taxon>
        <taxon>Clavicipitaceae</taxon>
        <taxon>Conoideocrella</taxon>
    </lineage>
</organism>
<dbReference type="EMBL" id="JASWJB010000608">
    <property type="protein sequence ID" value="KAK2589593.1"/>
    <property type="molecule type" value="Genomic_DNA"/>
</dbReference>
<reference evidence="2" key="1">
    <citation type="submission" date="2023-06" db="EMBL/GenBank/DDBJ databases">
        <title>Conoideocrella luteorostrata (Hypocreales: Clavicipitaceae), a potential biocontrol fungus for elongate hemlock scale in United States Christmas tree production areas.</title>
        <authorList>
            <person name="Barrett H."/>
            <person name="Lovett B."/>
            <person name="Macias A.M."/>
            <person name="Stajich J.E."/>
            <person name="Kasson M.T."/>
        </authorList>
    </citation>
    <scope>NUCLEOTIDE SEQUENCE</scope>
    <source>
        <strain evidence="2">ARSEF 14590</strain>
    </source>
</reference>
<feature type="non-terminal residue" evidence="2">
    <location>
        <position position="129"/>
    </location>
</feature>
<comment type="caution">
    <text evidence="2">The sequence shown here is derived from an EMBL/GenBank/DDBJ whole genome shotgun (WGS) entry which is preliminary data.</text>
</comment>
<dbReference type="InterPro" id="IPR040976">
    <property type="entry name" value="Pkinase_fungal"/>
</dbReference>
<name>A0AAJ0CCZ0_9HYPO</name>
<dbReference type="Proteomes" id="UP001251528">
    <property type="component" value="Unassembled WGS sequence"/>
</dbReference>
<keyword evidence="3" id="KW-1185">Reference proteome</keyword>
<dbReference type="AlphaFoldDB" id="A0AAJ0CCZ0"/>
<sequence length="129" mass="14504">MELWIFDQSGAYSSGEFNINRKPKKFACALVTYATMDDEAMGLDRSIEWKNSHCYITVEGANGKDERVELKQLAAKQRAVLCRGITCFLTKKGVAKFSWRSAKRQPSEVSHFKTAREKGVEEVAALVGH</sequence>
<feature type="domain" description="Fungal-type protein kinase" evidence="1">
    <location>
        <begin position="1"/>
        <end position="129"/>
    </location>
</feature>
<gene>
    <name evidence="2" type="ORF">QQS21_012724</name>
</gene>